<dbReference type="Proteomes" id="UP001530400">
    <property type="component" value="Unassembled WGS sequence"/>
</dbReference>
<gene>
    <name evidence="3" type="ORF">ACHAWO_007683</name>
</gene>
<reference evidence="3 4" key="1">
    <citation type="submission" date="2024-10" db="EMBL/GenBank/DDBJ databases">
        <title>Updated reference genomes for cyclostephanoid diatoms.</title>
        <authorList>
            <person name="Roberts W.R."/>
            <person name="Alverson A.J."/>
        </authorList>
    </citation>
    <scope>NUCLEOTIDE SEQUENCE [LARGE SCALE GENOMIC DNA]</scope>
    <source>
        <strain evidence="3 4">AJA010-31</strain>
    </source>
</reference>
<keyword evidence="4" id="KW-1185">Reference proteome</keyword>
<feature type="transmembrane region" description="Helical" evidence="2">
    <location>
        <begin position="209"/>
        <end position="228"/>
    </location>
</feature>
<feature type="compositionally biased region" description="Basic and acidic residues" evidence="1">
    <location>
        <begin position="144"/>
        <end position="154"/>
    </location>
</feature>
<feature type="transmembrane region" description="Helical" evidence="2">
    <location>
        <begin position="87"/>
        <end position="105"/>
    </location>
</feature>
<feature type="transmembrane region" description="Helical" evidence="2">
    <location>
        <begin position="285"/>
        <end position="308"/>
    </location>
</feature>
<feature type="compositionally biased region" description="Low complexity" evidence="1">
    <location>
        <begin position="48"/>
        <end position="60"/>
    </location>
</feature>
<feature type="transmembrane region" description="Helical" evidence="2">
    <location>
        <begin position="391"/>
        <end position="410"/>
    </location>
</feature>
<feature type="compositionally biased region" description="Polar residues" evidence="1">
    <location>
        <begin position="1"/>
        <end position="26"/>
    </location>
</feature>
<feature type="region of interest" description="Disordered" evidence="1">
    <location>
        <begin position="1"/>
        <end position="60"/>
    </location>
</feature>
<comment type="caution">
    <text evidence="3">The sequence shown here is derived from an EMBL/GenBank/DDBJ whole genome shotgun (WGS) entry which is preliminary data.</text>
</comment>
<keyword evidence="2" id="KW-0812">Transmembrane</keyword>
<keyword evidence="2" id="KW-0472">Membrane</keyword>
<sequence>MEASKSQSSIRGSNPNTVKTSVQSVAESLVTDKPSATKLRNNNNRILPARNPANSASSSRIDQHQPFFYHTNSTNHSFSLHSPPISSTYHTTLSLILFLHLIYLYQWNRRLSRSDVATNYDQLVNKRQYWRGLLALISHPPVEGGERDVRHNDYSSHNSDLSSEVNQDESNSATRRFRAAWILYSRIQSILRTSCAPLRVFANRILHPLIFGHLSGLPLLAFVSHILWQCRALEEVYNVHGGRLVLVVPEGEQVSKYTSMATHIVSMDSISGHAAVDSPTSGMSYFRVLIALASTSIFLETSLLRMILRRMDRHMDFTGYSTTPRALLSQRAICTMTSLAAAVLSVYDAIFPHSPPPVLPFVKVSLLTSSGFSVMFSIMILCILAHRIHPVTSVVSGLLSGTLWALGVTSFLGTRYWGNVVIGGLIGAVLLSLKSNPSYSIYLGMVVPCLDYVSWDNEGEIHDPSEPAAASRLIDRENNLDRLESNQTSFSESNDIADYSDSQQPTTIVERRPLLSRTTESTLSNDSSVIRGRVPFINSMESDFDDGSSNANNTGLRARGI</sequence>
<proteinExistence type="predicted"/>
<evidence type="ECO:0000313" key="4">
    <source>
        <dbReference type="Proteomes" id="UP001530400"/>
    </source>
</evidence>
<dbReference type="EMBL" id="JALLPJ020000486">
    <property type="protein sequence ID" value="KAL3790766.1"/>
    <property type="molecule type" value="Genomic_DNA"/>
</dbReference>
<evidence type="ECO:0000256" key="2">
    <source>
        <dbReference type="SAM" id="Phobius"/>
    </source>
</evidence>
<accession>A0ABD3PSS9</accession>
<feature type="transmembrane region" description="Helical" evidence="2">
    <location>
        <begin position="416"/>
        <end position="433"/>
    </location>
</feature>
<dbReference type="AlphaFoldDB" id="A0ABD3PSS9"/>
<organism evidence="3 4">
    <name type="scientific">Cyclotella atomus</name>
    <dbReference type="NCBI Taxonomy" id="382360"/>
    <lineage>
        <taxon>Eukaryota</taxon>
        <taxon>Sar</taxon>
        <taxon>Stramenopiles</taxon>
        <taxon>Ochrophyta</taxon>
        <taxon>Bacillariophyta</taxon>
        <taxon>Coscinodiscophyceae</taxon>
        <taxon>Thalassiosirophycidae</taxon>
        <taxon>Stephanodiscales</taxon>
        <taxon>Stephanodiscaceae</taxon>
        <taxon>Cyclotella</taxon>
    </lineage>
</organism>
<evidence type="ECO:0000256" key="1">
    <source>
        <dbReference type="SAM" id="MobiDB-lite"/>
    </source>
</evidence>
<feature type="transmembrane region" description="Helical" evidence="2">
    <location>
        <begin position="328"/>
        <end position="350"/>
    </location>
</feature>
<name>A0ABD3PSS9_9STRA</name>
<feature type="compositionally biased region" description="Polar residues" evidence="1">
    <location>
        <begin position="155"/>
        <end position="168"/>
    </location>
</feature>
<evidence type="ECO:0000313" key="3">
    <source>
        <dbReference type="EMBL" id="KAL3790766.1"/>
    </source>
</evidence>
<keyword evidence="2" id="KW-1133">Transmembrane helix</keyword>
<feature type="transmembrane region" description="Helical" evidence="2">
    <location>
        <begin position="362"/>
        <end position="384"/>
    </location>
</feature>
<feature type="region of interest" description="Disordered" evidence="1">
    <location>
        <begin position="144"/>
        <end position="168"/>
    </location>
</feature>
<feature type="region of interest" description="Disordered" evidence="1">
    <location>
        <begin position="540"/>
        <end position="561"/>
    </location>
</feature>
<protein>
    <submittedName>
        <fullName evidence="3">Uncharacterized protein</fullName>
    </submittedName>
</protein>